<dbReference type="AlphaFoldDB" id="A0A3M0I5H0"/>
<feature type="transmembrane region" description="Helical" evidence="1">
    <location>
        <begin position="168"/>
        <end position="188"/>
    </location>
</feature>
<dbReference type="RefSeq" id="WP_121890955.1">
    <property type="nucleotide sequence ID" value="NZ_PENI01000011.1"/>
</dbReference>
<evidence type="ECO:0000313" key="3">
    <source>
        <dbReference type="EMBL" id="RMB84487.1"/>
    </source>
</evidence>
<comment type="caution">
    <text evidence="3">The sequence shown here is derived from an EMBL/GenBank/DDBJ whole genome shotgun (WGS) entry which is preliminary data.</text>
</comment>
<dbReference type="OrthoDB" id="4335631at2"/>
<dbReference type="InterPro" id="IPR006976">
    <property type="entry name" value="VanZ-like"/>
</dbReference>
<proteinExistence type="predicted"/>
<evidence type="ECO:0000313" key="4">
    <source>
        <dbReference type="Proteomes" id="UP000270471"/>
    </source>
</evidence>
<feature type="transmembrane region" description="Helical" evidence="1">
    <location>
        <begin position="78"/>
        <end position="99"/>
    </location>
</feature>
<evidence type="ECO:0000256" key="1">
    <source>
        <dbReference type="SAM" id="Phobius"/>
    </source>
</evidence>
<keyword evidence="4" id="KW-1185">Reference proteome</keyword>
<organism evidence="3 4">
    <name type="scientific">Streptomyces shenzhenensis</name>
    <dbReference type="NCBI Taxonomy" id="943815"/>
    <lineage>
        <taxon>Bacteria</taxon>
        <taxon>Bacillati</taxon>
        <taxon>Actinomycetota</taxon>
        <taxon>Actinomycetes</taxon>
        <taxon>Kitasatosporales</taxon>
        <taxon>Streptomycetaceae</taxon>
        <taxon>Streptomyces</taxon>
    </lineage>
</organism>
<keyword evidence="1" id="KW-1133">Transmembrane helix</keyword>
<gene>
    <name evidence="3" type="ORF">CTZ28_19380</name>
</gene>
<protein>
    <submittedName>
        <fullName evidence="3">VanZ family protein</fullName>
    </submittedName>
</protein>
<keyword evidence="1" id="KW-0812">Transmembrane</keyword>
<dbReference type="Proteomes" id="UP000270471">
    <property type="component" value="Unassembled WGS sequence"/>
</dbReference>
<feature type="transmembrane region" description="Helical" evidence="1">
    <location>
        <begin position="40"/>
        <end position="58"/>
    </location>
</feature>
<evidence type="ECO:0000259" key="2">
    <source>
        <dbReference type="Pfam" id="PF04892"/>
    </source>
</evidence>
<keyword evidence="1" id="KW-0472">Membrane</keyword>
<feature type="domain" description="VanZ-like" evidence="2">
    <location>
        <begin position="77"/>
        <end position="151"/>
    </location>
</feature>
<name>A0A3M0I5H0_9ACTN</name>
<dbReference type="Pfam" id="PF04892">
    <property type="entry name" value="VanZ"/>
    <property type="match status" value="1"/>
</dbReference>
<sequence length="467" mass="49909">MYDAVFQGHYDYLAAYVPVALVLGGAAWLLARRLGSPHGVWWFWLVGTLTGIFGVTFMDGGPANGTCVINHDLAEPFHTIQGLWNLAMTVPVGCFALFAVRRLLPVLVGVVVLPLAIEFTQATADGLGRVCDSADAEMNILGGLAGLAVAAAALAVRGPLDWRKGVKPSLIASAAFLTLGAGVARPMVTFQHVDGSGLSEANSGQRQAVRHAVKEAFGDRYELGHIYQQPCVGAPCKNVIFNLLSRDKGHPEEFASGSLSWPDKKHLNVLLEESDRPSVMGLPVAGAQEPSTKQEAYAVAELYMRERYPWAAGAVVHRTYPVAEGAKLGWITSWRWLDGDVLMPRMLDVQVGRTGHIARLDVTLGPTQLTLEKAELEAGQAEKAVRKAMAALVRAHGGSVPDTFQTKAFMLKAAERDGTWRPEWLVSVSPSGDGQAADPLAPGADTWRVDAVSGQVYDGADTPVTAG</sequence>
<feature type="transmembrane region" description="Helical" evidence="1">
    <location>
        <begin position="106"/>
        <end position="124"/>
    </location>
</feature>
<feature type="transmembrane region" description="Helical" evidence="1">
    <location>
        <begin position="12"/>
        <end position="31"/>
    </location>
</feature>
<dbReference type="EMBL" id="PENI01000011">
    <property type="protein sequence ID" value="RMB84487.1"/>
    <property type="molecule type" value="Genomic_DNA"/>
</dbReference>
<accession>A0A3M0I5H0</accession>
<feature type="transmembrane region" description="Helical" evidence="1">
    <location>
        <begin position="136"/>
        <end position="156"/>
    </location>
</feature>
<reference evidence="3 4" key="1">
    <citation type="submission" date="2017-11" db="EMBL/GenBank/DDBJ databases">
        <title>Draft genome of actinobacteria isolated from guarana (Paullinia cupana (Mart.) Ducke.</title>
        <authorList>
            <person name="Siqueira K.A."/>
            <person name="Liotti R.G."/>
            <person name="Mendes T.A.O."/>
            <person name="Soares M.A."/>
        </authorList>
    </citation>
    <scope>NUCLEOTIDE SEQUENCE [LARGE SCALE GENOMIC DNA]</scope>
    <source>
        <strain evidence="3 4">193</strain>
    </source>
</reference>